<evidence type="ECO:0000313" key="2">
    <source>
        <dbReference type="Proteomes" id="UP001415857"/>
    </source>
</evidence>
<dbReference type="SUPFAM" id="SSF54001">
    <property type="entry name" value="Cysteine proteinases"/>
    <property type="match status" value="1"/>
</dbReference>
<evidence type="ECO:0000313" key="1">
    <source>
        <dbReference type="EMBL" id="KAK9292754.1"/>
    </source>
</evidence>
<proteinExistence type="predicted"/>
<name>A0AAP0SBT5_LIQFO</name>
<comment type="caution">
    <text evidence="1">The sequence shown here is derived from an EMBL/GenBank/DDBJ whole genome shotgun (WGS) entry which is preliminary data.</text>
</comment>
<organism evidence="1 2">
    <name type="scientific">Liquidambar formosana</name>
    <name type="common">Formosan gum</name>
    <dbReference type="NCBI Taxonomy" id="63359"/>
    <lineage>
        <taxon>Eukaryota</taxon>
        <taxon>Viridiplantae</taxon>
        <taxon>Streptophyta</taxon>
        <taxon>Embryophyta</taxon>
        <taxon>Tracheophyta</taxon>
        <taxon>Spermatophyta</taxon>
        <taxon>Magnoliopsida</taxon>
        <taxon>eudicotyledons</taxon>
        <taxon>Gunneridae</taxon>
        <taxon>Pentapetalae</taxon>
        <taxon>Saxifragales</taxon>
        <taxon>Altingiaceae</taxon>
        <taxon>Liquidambar</taxon>
    </lineage>
</organism>
<dbReference type="EMBL" id="JBBPBK010000001">
    <property type="protein sequence ID" value="KAK9292754.1"/>
    <property type="molecule type" value="Genomic_DNA"/>
</dbReference>
<reference evidence="1 2" key="1">
    <citation type="journal article" date="2024" name="Plant J.">
        <title>Genome sequences and population genomics reveal climatic adaptation and genomic divergence between two closely related sweetgum species.</title>
        <authorList>
            <person name="Xu W.Q."/>
            <person name="Ren C.Q."/>
            <person name="Zhang X.Y."/>
            <person name="Comes H.P."/>
            <person name="Liu X.H."/>
            <person name="Li Y.G."/>
            <person name="Kettle C.J."/>
            <person name="Jalonen R."/>
            <person name="Gaisberger H."/>
            <person name="Ma Y.Z."/>
            <person name="Qiu Y.X."/>
        </authorList>
    </citation>
    <scope>NUCLEOTIDE SEQUENCE [LARGE SCALE GENOMIC DNA]</scope>
    <source>
        <strain evidence="1">Hangzhou</strain>
    </source>
</reference>
<keyword evidence="2" id="KW-1185">Reference proteome</keyword>
<gene>
    <name evidence="1" type="ORF">L1049_020734</name>
</gene>
<accession>A0AAP0SBT5</accession>
<dbReference type="InterPro" id="IPR038765">
    <property type="entry name" value="Papain-like_cys_pep_sf"/>
</dbReference>
<dbReference type="Proteomes" id="UP001415857">
    <property type="component" value="Unassembled WGS sequence"/>
</dbReference>
<evidence type="ECO:0008006" key="3">
    <source>
        <dbReference type="Google" id="ProtNLM"/>
    </source>
</evidence>
<dbReference type="AlphaFoldDB" id="A0AAP0SBT5"/>
<dbReference type="Gene3D" id="3.40.395.10">
    <property type="entry name" value="Adenoviral Proteinase, Chain A"/>
    <property type="match status" value="1"/>
</dbReference>
<protein>
    <recommendedName>
        <fullName evidence="3">Ubiquitin-like protease family profile domain-containing protein</fullName>
    </recommendedName>
</protein>
<sequence>MINVYGEILMEEVIKKAQEHKMKRRSTPMPDMDTTFIFTSLCWTLVNEYGEATGGLKGELIDDLLYDACHTHRYVMFPINSLGKRKNLDHWTLLVFDTHAGVWMHYNSLRP</sequence>